<dbReference type="Gene3D" id="3.20.20.80">
    <property type="entry name" value="Glycosidases"/>
    <property type="match status" value="1"/>
</dbReference>
<dbReference type="SUPFAM" id="SSF51445">
    <property type="entry name" value="(Trans)glycosidases"/>
    <property type="match status" value="1"/>
</dbReference>
<dbReference type="Gene3D" id="3.40.50.300">
    <property type="entry name" value="P-loop containing nucleotide triphosphate hydrolases"/>
    <property type="match status" value="2"/>
</dbReference>
<dbReference type="InterPro" id="IPR027417">
    <property type="entry name" value="P-loop_NTPase"/>
</dbReference>
<dbReference type="Pfam" id="PF21365">
    <property type="entry name" value="Glyco_hydro_31_3rd"/>
    <property type="match status" value="1"/>
</dbReference>
<protein>
    <submittedName>
        <fullName evidence="12">Uncharacterized protein</fullName>
    </submittedName>
</protein>
<accession>A0A813ZDN9</accession>
<dbReference type="SUPFAM" id="SSF52540">
    <property type="entry name" value="P-loop containing nucleoside triphosphate hydrolases"/>
    <property type="match status" value="1"/>
</dbReference>
<evidence type="ECO:0000256" key="7">
    <source>
        <dbReference type="RuleBase" id="RU361185"/>
    </source>
</evidence>
<dbReference type="InterPro" id="IPR000322">
    <property type="entry name" value="Glyco_hydro_31_TIM"/>
</dbReference>
<keyword evidence="2" id="KW-0547">Nucleotide-binding</keyword>
<dbReference type="Pfam" id="PF02194">
    <property type="entry name" value="PXA"/>
    <property type="match status" value="1"/>
</dbReference>
<dbReference type="Gene3D" id="2.60.40.1180">
    <property type="entry name" value="Golgi alpha-mannosidase II"/>
    <property type="match status" value="2"/>
</dbReference>
<evidence type="ECO:0000256" key="6">
    <source>
        <dbReference type="ARBA" id="ARBA00023295"/>
    </source>
</evidence>
<dbReference type="AlphaFoldDB" id="A0A813ZDN9"/>
<dbReference type="GO" id="GO:0005524">
    <property type="term" value="F:ATP binding"/>
    <property type="evidence" value="ECO:0007669"/>
    <property type="project" value="UniProtKB-KW"/>
</dbReference>
<evidence type="ECO:0000256" key="4">
    <source>
        <dbReference type="ARBA" id="ARBA00022806"/>
    </source>
</evidence>
<keyword evidence="3 7" id="KW-0378">Hydrolase</keyword>
<proteinExistence type="inferred from homology"/>
<dbReference type="InterPro" id="IPR013780">
    <property type="entry name" value="Glyco_hydro_b"/>
</dbReference>
<dbReference type="InterPro" id="IPR017853">
    <property type="entry name" value="GH"/>
</dbReference>
<comment type="caution">
    <text evidence="12">The sequence shown here is derived from an EMBL/GenBank/DDBJ whole genome shotgun (WGS) entry which is preliminary data.</text>
</comment>
<feature type="region of interest" description="Disordered" evidence="8">
    <location>
        <begin position="862"/>
        <end position="949"/>
    </location>
</feature>
<dbReference type="InterPro" id="IPR030459">
    <property type="entry name" value="Glyco_hydro_31_CS"/>
</dbReference>
<feature type="domain" description="PXA" evidence="11">
    <location>
        <begin position="3"/>
        <end position="176"/>
    </location>
</feature>
<dbReference type="InterPro" id="IPR011545">
    <property type="entry name" value="DEAD/DEAH_box_helicase_dom"/>
</dbReference>
<dbReference type="CDD" id="cd18787">
    <property type="entry name" value="SF2_C_DEAD"/>
    <property type="match status" value="1"/>
</dbReference>
<evidence type="ECO:0000256" key="5">
    <source>
        <dbReference type="ARBA" id="ARBA00022840"/>
    </source>
</evidence>
<dbReference type="SUPFAM" id="SSF51011">
    <property type="entry name" value="Glycosyl hydrolase domain"/>
    <property type="match status" value="1"/>
</dbReference>
<evidence type="ECO:0000313" key="12">
    <source>
        <dbReference type="EMBL" id="CAF0897948.1"/>
    </source>
</evidence>
<dbReference type="Pfam" id="PF00270">
    <property type="entry name" value="DEAD"/>
    <property type="match status" value="1"/>
</dbReference>
<evidence type="ECO:0000259" key="10">
    <source>
        <dbReference type="PROSITE" id="PS51194"/>
    </source>
</evidence>
<evidence type="ECO:0000313" key="13">
    <source>
        <dbReference type="Proteomes" id="UP000663860"/>
    </source>
</evidence>
<dbReference type="PANTHER" id="PTHR22762">
    <property type="entry name" value="ALPHA-GLUCOSIDASE"/>
    <property type="match status" value="1"/>
</dbReference>
<name>A0A813ZDN9_9BILA</name>
<feature type="compositionally biased region" description="Polar residues" evidence="8">
    <location>
        <begin position="974"/>
        <end position="995"/>
    </location>
</feature>
<comment type="similarity">
    <text evidence="1 7">Belongs to the glycosyl hydrolase 31 family.</text>
</comment>
<dbReference type="GO" id="GO:0004558">
    <property type="term" value="F:alpha-1,4-glucosidase activity"/>
    <property type="evidence" value="ECO:0007669"/>
    <property type="project" value="TreeGrafter"/>
</dbReference>
<feature type="domain" description="Helicase C-terminal" evidence="10">
    <location>
        <begin position="711"/>
        <end position="855"/>
    </location>
</feature>
<dbReference type="SMART" id="SM00490">
    <property type="entry name" value="HELICc"/>
    <property type="match status" value="1"/>
</dbReference>
<evidence type="ECO:0000259" key="9">
    <source>
        <dbReference type="PROSITE" id="PS51192"/>
    </source>
</evidence>
<dbReference type="InterPro" id="IPR000629">
    <property type="entry name" value="RNA-helicase_DEAD-box_CS"/>
</dbReference>
<dbReference type="PROSITE" id="PS51192">
    <property type="entry name" value="HELICASE_ATP_BIND_1"/>
    <property type="match status" value="1"/>
</dbReference>
<dbReference type="SMART" id="SM00487">
    <property type="entry name" value="DEXDc"/>
    <property type="match status" value="1"/>
</dbReference>
<feature type="region of interest" description="Disordered" evidence="8">
    <location>
        <begin position="971"/>
        <end position="1002"/>
    </location>
</feature>
<dbReference type="EMBL" id="CAJNOE010000093">
    <property type="protein sequence ID" value="CAF0897948.1"/>
    <property type="molecule type" value="Genomic_DNA"/>
</dbReference>
<keyword evidence="6 7" id="KW-0326">Glycosidase</keyword>
<dbReference type="InterPro" id="IPR003114">
    <property type="entry name" value="Phox_assoc"/>
</dbReference>
<evidence type="ECO:0000256" key="2">
    <source>
        <dbReference type="ARBA" id="ARBA00022741"/>
    </source>
</evidence>
<dbReference type="GO" id="GO:0004386">
    <property type="term" value="F:helicase activity"/>
    <property type="evidence" value="ECO:0007669"/>
    <property type="project" value="UniProtKB-KW"/>
</dbReference>
<gene>
    <name evidence="12" type="ORF">IZO911_LOCUS12088</name>
</gene>
<keyword evidence="5" id="KW-0067">ATP-binding</keyword>
<evidence type="ECO:0000256" key="8">
    <source>
        <dbReference type="SAM" id="MobiDB-lite"/>
    </source>
</evidence>
<feature type="compositionally biased region" description="Low complexity" evidence="8">
    <location>
        <begin position="929"/>
        <end position="940"/>
    </location>
</feature>
<evidence type="ECO:0000259" key="11">
    <source>
        <dbReference type="PROSITE" id="PS51207"/>
    </source>
</evidence>
<dbReference type="PROSITE" id="PS51194">
    <property type="entry name" value="HELICASE_CTER"/>
    <property type="match status" value="1"/>
</dbReference>
<organism evidence="12 13">
    <name type="scientific">Adineta steineri</name>
    <dbReference type="NCBI Taxonomy" id="433720"/>
    <lineage>
        <taxon>Eukaryota</taxon>
        <taxon>Metazoa</taxon>
        <taxon>Spiralia</taxon>
        <taxon>Gnathifera</taxon>
        <taxon>Rotifera</taxon>
        <taxon>Eurotatoria</taxon>
        <taxon>Bdelloidea</taxon>
        <taxon>Adinetida</taxon>
        <taxon>Adinetidae</taxon>
        <taxon>Adineta</taxon>
    </lineage>
</organism>
<dbReference type="Pfam" id="PF01055">
    <property type="entry name" value="Glyco_hydro_31_2nd"/>
    <property type="match status" value="1"/>
</dbReference>
<dbReference type="GO" id="GO:0003676">
    <property type="term" value="F:nucleic acid binding"/>
    <property type="evidence" value="ECO:0007669"/>
    <property type="project" value="InterPro"/>
</dbReference>
<sequence>MMSKRLDAAIDEFCCLCLRDYIYPWLSTITHDDSFVYEVKYLFRYLLASIIRHLHKIDINAFITERFLPLILQTYDRYIQTKEKMSVNNSIDFLRTMYKDDLHIAMYNREAELKYLKNLVSNLMPLITPEFISKCQGTRHLLCEIFVSQILLDSIDALCQPNIMNRLFHLYFTTAIERRQLNNITDSDEQSKSYVEILSHFCAMNGILHKKQLTLELTDVMYEKELTNQLRQFAAHWTGDNRASFQDMYYSIPAILSFNMFGITHVGADICGFGLDTTEELCTRWMQLGAFYPFMRNHNDLGQKDQDPASFSWEAQQIMKQALLMRYSFIPFWYTLHYEASMNSKTIIQPLFFEYLNDINTYNIDQQFLIGRALLISPNLVSQTNTVDVYIPQDVWYEFSSGVEIETVGQFITLNAPISKINVHVRGGFIIPMQTPGANLILGRGNPFSLLVAPSQFGNASGNLFWDDGDSIDSIGTNTYNYFEFTLTTSNTLTIDPLSTNYKDSPMRLDLIKVLGVSKPVTQVTVNGKVYPNYTYSVFDQEQLKVDDGPIVLILAPTRELAQQIHLECKKYGKPYNINSCCAFGGGNMHEQIMACKEGCEILVCTPGRLIDLVKKKGTNLQRVTYVVFDEADRMFDMGFEPQVRSIADHIRPDRQCLLFSATFKKKVERLARDILTDPIRIVQGEVGEANQDVLQIVHIVSNGPAKWTWLLSKLVELTVLGKVLIFVTRKDNCAELARNLKENGFTAGLIHGDMAQFDRSQVISDFKKKDIPILVATDVAARGLDIPSIKTVVNYDIARDIDTHTHRIGRTGRAGEKGTAYTLLTPADKDFAPNLVRNLENANQTVSLDLLNMAMQTSNFASSRSRHGGGKHFALGSRVQRERPGFGSDSGPSASTSRTTIDSSNPFDYDGPPTKKTTAVGPMTDWRGGSSVSSAGMSGPNRTSAMKSAFQTQFKSSFVAATDTGLKSHSVAVPSSVTQKRTGQQSNKNDPSSTKRSRFSD</sequence>
<dbReference type="PROSITE" id="PS51207">
    <property type="entry name" value="PXA"/>
    <property type="match status" value="1"/>
</dbReference>
<feature type="domain" description="Helicase ATP-binding" evidence="9">
    <location>
        <begin position="542"/>
        <end position="682"/>
    </location>
</feature>
<feature type="compositionally biased region" description="Polar residues" evidence="8">
    <location>
        <begin position="891"/>
        <end position="907"/>
    </location>
</feature>
<evidence type="ECO:0000256" key="3">
    <source>
        <dbReference type="ARBA" id="ARBA00022801"/>
    </source>
</evidence>
<dbReference type="GO" id="GO:0005975">
    <property type="term" value="P:carbohydrate metabolic process"/>
    <property type="evidence" value="ECO:0007669"/>
    <property type="project" value="InterPro"/>
</dbReference>
<dbReference type="SMART" id="SM00313">
    <property type="entry name" value="PXA"/>
    <property type="match status" value="1"/>
</dbReference>
<dbReference type="PROSITE" id="PS00707">
    <property type="entry name" value="GLYCOSYL_HYDROL_F31_2"/>
    <property type="match status" value="1"/>
</dbReference>
<dbReference type="PANTHER" id="PTHR22762:SF131">
    <property type="entry name" value="GLYCOSIDE HYDROLASE FAMILY 31 N-TERMINAL DOMAIN-CONTAINING PROTEIN"/>
    <property type="match status" value="1"/>
</dbReference>
<dbReference type="PROSITE" id="PS00039">
    <property type="entry name" value="DEAD_ATP_HELICASE"/>
    <property type="match status" value="1"/>
</dbReference>
<dbReference type="Pfam" id="PF00271">
    <property type="entry name" value="Helicase_C"/>
    <property type="match status" value="1"/>
</dbReference>
<keyword evidence="4" id="KW-0347">Helicase</keyword>
<dbReference type="InterPro" id="IPR001650">
    <property type="entry name" value="Helicase_C-like"/>
</dbReference>
<dbReference type="InterPro" id="IPR014001">
    <property type="entry name" value="Helicase_ATP-bd"/>
</dbReference>
<dbReference type="InterPro" id="IPR048395">
    <property type="entry name" value="Glyco_hydro_31_C"/>
</dbReference>
<evidence type="ECO:0000256" key="1">
    <source>
        <dbReference type="ARBA" id="ARBA00007806"/>
    </source>
</evidence>
<dbReference type="Proteomes" id="UP000663860">
    <property type="component" value="Unassembled WGS sequence"/>
</dbReference>
<reference evidence="12" key="1">
    <citation type="submission" date="2021-02" db="EMBL/GenBank/DDBJ databases">
        <authorList>
            <person name="Nowell W R."/>
        </authorList>
    </citation>
    <scope>NUCLEOTIDE SEQUENCE</scope>
</reference>